<dbReference type="GO" id="GO:0016747">
    <property type="term" value="F:acyltransferase activity, transferring groups other than amino-acyl groups"/>
    <property type="evidence" value="ECO:0007669"/>
    <property type="project" value="InterPro"/>
</dbReference>
<feature type="domain" description="N-acetyltransferase" evidence="3">
    <location>
        <begin position="6"/>
        <end position="191"/>
    </location>
</feature>
<dbReference type="SUPFAM" id="SSF55729">
    <property type="entry name" value="Acyl-CoA N-acyltransferases (Nat)"/>
    <property type="match status" value="1"/>
</dbReference>
<organism evidence="4 5">
    <name type="scientific">Deinococcus arcticus</name>
    <dbReference type="NCBI Taxonomy" id="2136176"/>
    <lineage>
        <taxon>Bacteria</taxon>
        <taxon>Thermotogati</taxon>
        <taxon>Deinococcota</taxon>
        <taxon>Deinococci</taxon>
        <taxon>Deinococcales</taxon>
        <taxon>Deinococcaceae</taxon>
        <taxon>Deinococcus</taxon>
    </lineage>
</organism>
<dbReference type="InterPro" id="IPR016181">
    <property type="entry name" value="Acyl_CoA_acyltransferase"/>
</dbReference>
<gene>
    <name evidence="4" type="ORF">C8263_04630</name>
</gene>
<dbReference type="AlphaFoldDB" id="A0A2T3WAZ9"/>
<protein>
    <submittedName>
        <fullName evidence="4">GNAT family N-acetyltransferase</fullName>
    </submittedName>
</protein>
<dbReference type="InterPro" id="IPR000182">
    <property type="entry name" value="GNAT_dom"/>
</dbReference>
<evidence type="ECO:0000313" key="5">
    <source>
        <dbReference type="Proteomes" id="UP000240317"/>
    </source>
</evidence>
<dbReference type="PANTHER" id="PTHR43877:SF1">
    <property type="entry name" value="ACETYLTRANSFERASE"/>
    <property type="match status" value="1"/>
</dbReference>
<dbReference type="Proteomes" id="UP000240317">
    <property type="component" value="Unassembled WGS sequence"/>
</dbReference>
<keyword evidence="2" id="KW-0012">Acyltransferase</keyword>
<evidence type="ECO:0000256" key="2">
    <source>
        <dbReference type="ARBA" id="ARBA00023315"/>
    </source>
</evidence>
<dbReference type="OrthoDB" id="5319888at2"/>
<reference evidence="4 5" key="1">
    <citation type="submission" date="2018-03" db="EMBL/GenBank/DDBJ databases">
        <title>Draft genome of Deinococcus sp. OD32.</title>
        <authorList>
            <person name="Wang X.-P."/>
            <person name="Du Z.-J."/>
        </authorList>
    </citation>
    <scope>NUCLEOTIDE SEQUENCE [LARGE SCALE GENOMIC DNA]</scope>
    <source>
        <strain evidence="4 5">OD32</strain>
    </source>
</reference>
<comment type="caution">
    <text evidence="4">The sequence shown here is derived from an EMBL/GenBank/DDBJ whole genome shotgun (WGS) entry which is preliminary data.</text>
</comment>
<keyword evidence="5" id="KW-1185">Reference proteome</keyword>
<dbReference type="EMBL" id="PYSV01000003">
    <property type="protein sequence ID" value="PTA69079.1"/>
    <property type="molecule type" value="Genomic_DNA"/>
</dbReference>
<name>A0A2T3WAZ9_9DEIO</name>
<dbReference type="Pfam" id="PF00583">
    <property type="entry name" value="Acetyltransf_1"/>
    <property type="match status" value="1"/>
</dbReference>
<proteinExistence type="predicted"/>
<dbReference type="PANTHER" id="PTHR43877">
    <property type="entry name" value="AMINOALKYLPHOSPHONATE N-ACETYLTRANSFERASE-RELATED-RELATED"/>
    <property type="match status" value="1"/>
</dbReference>
<dbReference type="CDD" id="cd04301">
    <property type="entry name" value="NAT_SF"/>
    <property type="match status" value="1"/>
</dbReference>
<dbReference type="Gene3D" id="3.40.630.30">
    <property type="match status" value="1"/>
</dbReference>
<evidence type="ECO:0000313" key="4">
    <source>
        <dbReference type="EMBL" id="PTA69079.1"/>
    </source>
</evidence>
<dbReference type="RefSeq" id="WP_107136937.1">
    <property type="nucleotide sequence ID" value="NZ_PYSV01000003.1"/>
</dbReference>
<evidence type="ECO:0000256" key="1">
    <source>
        <dbReference type="ARBA" id="ARBA00022679"/>
    </source>
</evidence>
<keyword evidence="1 4" id="KW-0808">Transferase</keyword>
<dbReference type="PROSITE" id="PS51186">
    <property type="entry name" value="GNAT"/>
    <property type="match status" value="1"/>
</dbReference>
<accession>A0A2T3WAZ9</accession>
<dbReference type="InterPro" id="IPR050832">
    <property type="entry name" value="Bact_Acetyltransf"/>
</dbReference>
<evidence type="ECO:0000259" key="3">
    <source>
        <dbReference type="PROSITE" id="PS51186"/>
    </source>
</evidence>
<sequence length="195" mass="20318">MTPPAPLVRPATTQDAAFAAPLIQATIGRIGWALTGVASDRAAAQAIAHHWAQPDHRLSFTHARVLERSGQPLGLAVAYPGADAPALDSFWRARLRALGQPDDIESEGTPGELYLDTLAVVPAARGQGLGARLLAHTAGWAAGLALPRVGLLVEADNPAARLYARVGFRPAGTRQLAGGTYTHLVRPCAFSPSSG</sequence>